<proteinExistence type="predicted"/>
<dbReference type="SUPFAM" id="SSF55383">
    <property type="entry name" value="Copper amine oxidase, domain N"/>
    <property type="match status" value="1"/>
</dbReference>
<evidence type="ECO:0000256" key="1">
    <source>
        <dbReference type="SAM" id="SignalP"/>
    </source>
</evidence>
<evidence type="ECO:0000313" key="4">
    <source>
        <dbReference type="Proteomes" id="UP001222800"/>
    </source>
</evidence>
<feature type="domain" description="Copper amine oxidase-like N-terminal" evidence="2">
    <location>
        <begin position="33"/>
        <end position="119"/>
    </location>
</feature>
<sequence>MKKILSITILLVMCLSMNIFAQDEVNVNINGSTTVKGVLVEGTTLVPVRVISESMGAKVSWVGETKTVTIIKGDKTIKLQVNDKDAKLIENTTYVPVRFVSESLGLNVEWDGATRTVNIGSKVEVPIQSTGDSEKDLKELGELIENSVVSGKVLGYSPNGDITKSLWTLKKQSGEYSIYMQGKPIIVSRNKGAQTEFIKVLKYYLPSKGSIVWNNLIEMINNKQFGEIKEEIYDGKKVKYYVAGGVINIWIDTKPVEIAKENHNKESIKDSEFPVATYDTEKNLKKLKDMTTNTIISGNELVYTKSGNTKFRTWTVKFNTGGYSIYIKGGAGARKNEDAKVELLKVIKYYLTTGGQTVWDNLINMRNNEEYDQIKEESYDGKSVKYFMSSNGTINIYIK</sequence>
<gene>
    <name evidence="3" type="ORF">P4S50_11620</name>
</gene>
<keyword evidence="1" id="KW-0732">Signal</keyword>
<evidence type="ECO:0000313" key="3">
    <source>
        <dbReference type="EMBL" id="WFD09034.1"/>
    </source>
</evidence>
<dbReference type="EMBL" id="CP120733">
    <property type="protein sequence ID" value="WFD09034.1"/>
    <property type="molecule type" value="Genomic_DNA"/>
</dbReference>
<dbReference type="InterPro" id="IPR036582">
    <property type="entry name" value="Mao_N_sf"/>
</dbReference>
<accession>A0ABY8EBT6</accession>
<dbReference type="InterPro" id="IPR012854">
    <property type="entry name" value="Cu_amine_oxidase-like_N"/>
</dbReference>
<name>A0ABY8EBT6_9FIRM</name>
<reference evidence="3 4" key="1">
    <citation type="submission" date="2023-03" db="EMBL/GenBank/DDBJ databases">
        <title>Complete genome sequence of Tepidibacter sp. SWIR-1, isolated from a deep-sea hydrothermal vent.</title>
        <authorList>
            <person name="Li X."/>
        </authorList>
    </citation>
    <scope>NUCLEOTIDE SEQUENCE [LARGE SCALE GENOMIC DNA]</scope>
    <source>
        <strain evidence="3 4">SWIR-1</strain>
    </source>
</reference>
<organism evidence="3 4">
    <name type="scientific">Tepidibacter hydrothermalis</name>
    <dbReference type="NCBI Taxonomy" id="3036126"/>
    <lineage>
        <taxon>Bacteria</taxon>
        <taxon>Bacillati</taxon>
        <taxon>Bacillota</taxon>
        <taxon>Clostridia</taxon>
        <taxon>Peptostreptococcales</taxon>
        <taxon>Peptostreptococcaceae</taxon>
        <taxon>Tepidibacter</taxon>
    </lineage>
</organism>
<dbReference type="Proteomes" id="UP001222800">
    <property type="component" value="Chromosome"/>
</dbReference>
<protein>
    <submittedName>
        <fullName evidence="3">Copper amine oxidase N-terminal domain-containing protein</fullName>
    </submittedName>
</protein>
<feature type="signal peptide" evidence="1">
    <location>
        <begin position="1"/>
        <end position="21"/>
    </location>
</feature>
<dbReference type="RefSeq" id="WP_277730955.1">
    <property type="nucleotide sequence ID" value="NZ_CP120733.1"/>
</dbReference>
<evidence type="ECO:0000259" key="2">
    <source>
        <dbReference type="Pfam" id="PF07833"/>
    </source>
</evidence>
<dbReference type="Gene3D" id="3.30.457.10">
    <property type="entry name" value="Copper amine oxidase-like, N-terminal domain"/>
    <property type="match status" value="2"/>
</dbReference>
<dbReference type="Pfam" id="PF07833">
    <property type="entry name" value="Cu_amine_oxidN1"/>
    <property type="match status" value="1"/>
</dbReference>
<keyword evidence="4" id="KW-1185">Reference proteome</keyword>
<feature type="chain" id="PRO_5046722986" evidence="1">
    <location>
        <begin position="22"/>
        <end position="399"/>
    </location>
</feature>